<keyword evidence="3" id="KW-1185">Reference proteome</keyword>
<reference evidence="2" key="1">
    <citation type="submission" date="2023-10" db="EMBL/GenBank/DDBJ databases">
        <authorList>
            <person name="Domelevo Entfellner J.-B."/>
        </authorList>
    </citation>
    <scope>NUCLEOTIDE SEQUENCE</scope>
</reference>
<dbReference type="Gramene" id="rna-AYBTSS11_LOCUS22188">
    <property type="protein sequence ID" value="CAJ1969299.1"/>
    <property type="gene ID" value="gene-AYBTSS11_LOCUS22188"/>
</dbReference>
<evidence type="ECO:0000313" key="2">
    <source>
        <dbReference type="EMBL" id="CAJ1969299.1"/>
    </source>
</evidence>
<keyword evidence="1" id="KW-0732">Signal</keyword>
<protein>
    <submittedName>
        <fullName evidence="2">Uncharacterized protein</fullName>
    </submittedName>
</protein>
<feature type="chain" id="PRO_5041706873" evidence="1">
    <location>
        <begin position="21"/>
        <end position="91"/>
    </location>
</feature>
<feature type="signal peptide" evidence="1">
    <location>
        <begin position="1"/>
        <end position="20"/>
    </location>
</feature>
<accession>A0AA86SPS1</accession>
<dbReference type="Proteomes" id="UP001189624">
    <property type="component" value="Chromosome 7"/>
</dbReference>
<sequence length="91" mass="10245">MDFVTAHVVLVLMVVSQVPGAGVLMQFVSEMAMRGVKAILNITIVRGHVTFFAVKGWVLAWSKTDQILQFPLSIEIESKLRHDMRQTVYIT</sequence>
<organism evidence="2 3">
    <name type="scientific">Sphenostylis stenocarpa</name>
    <dbReference type="NCBI Taxonomy" id="92480"/>
    <lineage>
        <taxon>Eukaryota</taxon>
        <taxon>Viridiplantae</taxon>
        <taxon>Streptophyta</taxon>
        <taxon>Embryophyta</taxon>
        <taxon>Tracheophyta</taxon>
        <taxon>Spermatophyta</taxon>
        <taxon>Magnoliopsida</taxon>
        <taxon>eudicotyledons</taxon>
        <taxon>Gunneridae</taxon>
        <taxon>Pentapetalae</taxon>
        <taxon>rosids</taxon>
        <taxon>fabids</taxon>
        <taxon>Fabales</taxon>
        <taxon>Fabaceae</taxon>
        <taxon>Papilionoideae</taxon>
        <taxon>50 kb inversion clade</taxon>
        <taxon>NPAAA clade</taxon>
        <taxon>indigoferoid/millettioid clade</taxon>
        <taxon>Phaseoleae</taxon>
        <taxon>Sphenostylis</taxon>
    </lineage>
</organism>
<evidence type="ECO:0000256" key="1">
    <source>
        <dbReference type="SAM" id="SignalP"/>
    </source>
</evidence>
<proteinExistence type="predicted"/>
<dbReference type="AlphaFoldDB" id="A0AA86SPS1"/>
<evidence type="ECO:0000313" key="3">
    <source>
        <dbReference type="Proteomes" id="UP001189624"/>
    </source>
</evidence>
<gene>
    <name evidence="2" type="ORF">AYBTSS11_LOCUS22188</name>
</gene>
<name>A0AA86SPS1_9FABA</name>
<dbReference type="EMBL" id="OY731404">
    <property type="protein sequence ID" value="CAJ1969299.1"/>
    <property type="molecule type" value="Genomic_DNA"/>
</dbReference>